<dbReference type="Pfam" id="PF01323">
    <property type="entry name" value="DSBA"/>
    <property type="match status" value="1"/>
</dbReference>
<dbReference type="InterPro" id="IPR036249">
    <property type="entry name" value="Thioredoxin-like_sf"/>
</dbReference>
<evidence type="ECO:0000313" key="2">
    <source>
        <dbReference type="EMBL" id="MBS2964677.1"/>
    </source>
</evidence>
<dbReference type="PANTHER" id="PTHR13887">
    <property type="entry name" value="GLUTATHIONE S-TRANSFERASE KAPPA"/>
    <property type="match status" value="1"/>
</dbReference>
<protein>
    <submittedName>
        <fullName evidence="2">DsbA family oxidoreductase</fullName>
    </submittedName>
</protein>
<dbReference type="EMBL" id="JAGSXH010000057">
    <property type="protein sequence ID" value="MBS2964677.1"/>
    <property type="molecule type" value="Genomic_DNA"/>
</dbReference>
<dbReference type="AlphaFoldDB" id="A0A8J7WQQ6"/>
<dbReference type="InterPro" id="IPR001853">
    <property type="entry name" value="DSBA-like_thioredoxin_dom"/>
</dbReference>
<dbReference type="PANTHER" id="PTHR13887:SF41">
    <property type="entry name" value="THIOREDOXIN SUPERFAMILY PROTEIN"/>
    <property type="match status" value="1"/>
</dbReference>
<organism evidence="2 3">
    <name type="scientific">Actinocrinis puniceicyclus</name>
    <dbReference type="NCBI Taxonomy" id="977794"/>
    <lineage>
        <taxon>Bacteria</taxon>
        <taxon>Bacillati</taxon>
        <taxon>Actinomycetota</taxon>
        <taxon>Actinomycetes</taxon>
        <taxon>Catenulisporales</taxon>
        <taxon>Actinospicaceae</taxon>
        <taxon>Actinocrinis</taxon>
    </lineage>
</organism>
<dbReference type="GO" id="GO:0016491">
    <property type="term" value="F:oxidoreductase activity"/>
    <property type="evidence" value="ECO:0007669"/>
    <property type="project" value="InterPro"/>
</dbReference>
<keyword evidence="3" id="KW-1185">Reference proteome</keyword>
<dbReference type="RefSeq" id="WP_211469039.1">
    <property type="nucleotide sequence ID" value="NZ_JAGSXH010000057.1"/>
</dbReference>
<dbReference type="CDD" id="cd03024">
    <property type="entry name" value="DsbA_FrnE"/>
    <property type="match status" value="1"/>
</dbReference>
<gene>
    <name evidence="2" type="ORF">KGA66_16590</name>
</gene>
<proteinExistence type="predicted"/>
<dbReference type="SUPFAM" id="SSF52833">
    <property type="entry name" value="Thioredoxin-like"/>
    <property type="match status" value="1"/>
</dbReference>
<evidence type="ECO:0000313" key="3">
    <source>
        <dbReference type="Proteomes" id="UP000677913"/>
    </source>
</evidence>
<dbReference type="Gene3D" id="3.40.30.10">
    <property type="entry name" value="Glutaredoxin"/>
    <property type="match status" value="1"/>
</dbReference>
<sequence length="211" mass="22894">MKVEVYSDIACPWCYIGKHRFERALSAFAGAAEVEVVYRPYQLDPGAPATASPHREYLDRKFGPGSAQMDARVAQIGRGEGIAFDFDHALHVNTLDGHRLLRLALTEYGPAVQSALKEKLLAARFAEGGDVGDRNQLIEAAAAAGVDRDRARAYLDSGEGREDVLDEIAEARARGVSSVPTFVFDGRWAVSGAQETEVFLRVLEQVSAAGE</sequence>
<accession>A0A8J7WQQ6</accession>
<evidence type="ECO:0000259" key="1">
    <source>
        <dbReference type="Pfam" id="PF01323"/>
    </source>
</evidence>
<name>A0A8J7WQQ6_9ACTN</name>
<reference evidence="2" key="1">
    <citation type="submission" date="2021-04" db="EMBL/GenBank/DDBJ databases">
        <title>Genome based classification of Actinospica acidithermotolerans sp. nov., an actinobacterium isolated from an Indonesian hot spring.</title>
        <authorList>
            <person name="Kusuma A.B."/>
            <person name="Putra K.E."/>
            <person name="Nafisah S."/>
            <person name="Loh J."/>
            <person name="Nouioui I."/>
            <person name="Goodfellow M."/>
        </authorList>
    </citation>
    <scope>NUCLEOTIDE SEQUENCE</scope>
    <source>
        <strain evidence="2">DSM 45618</strain>
    </source>
</reference>
<feature type="domain" description="DSBA-like thioredoxin" evidence="1">
    <location>
        <begin position="3"/>
        <end position="203"/>
    </location>
</feature>
<dbReference type="Proteomes" id="UP000677913">
    <property type="component" value="Unassembled WGS sequence"/>
</dbReference>
<comment type="caution">
    <text evidence="2">The sequence shown here is derived from an EMBL/GenBank/DDBJ whole genome shotgun (WGS) entry which is preliminary data.</text>
</comment>